<feature type="region of interest" description="Disordered" evidence="1">
    <location>
        <begin position="85"/>
        <end position="126"/>
    </location>
</feature>
<proteinExistence type="predicted"/>
<reference evidence="2" key="2">
    <citation type="submission" date="2020-09" db="EMBL/GenBank/DDBJ databases">
        <authorList>
            <person name="Sun Q."/>
            <person name="Zhou Y."/>
        </authorList>
    </citation>
    <scope>NUCLEOTIDE SEQUENCE</scope>
    <source>
        <strain evidence="2">CGMCC 1.15519</strain>
    </source>
</reference>
<evidence type="ECO:0000256" key="1">
    <source>
        <dbReference type="SAM" id="MobiDB-lite"/>
    </source>
</evidence>
<dbReference type="RefSeq" id="WP_188762638.1">
    <property type="nucleotide sequence ID" value="NZ_BMJM01000005.1"/>
</dbReference>
<organism evidence="2 3">
    <name type="scientific">Sandarakinorhabdus glacialis</name>
    <dbReference type="NCBI Taxonomy" id="1614636"/>
    <lineage>
        <taxon>Bacteria</taxon>
        <taxon>Pseudomonadati</taxon>
        <taxon>Pseudomonadota</taxon>
        <taxon>Alphaproteobacteria</taxon>
        <taxon>Sphingomonadales</taxon>
        <taxon>Sphingosinicellaceae</taxon>
        <taxon>Sandarakinorhabdus</taxon>
    </lineage>
</organism>
<comment type="caution">
    <text evidence="2">The sequence shown here is derived from an EMBL/GenBank/DDBJ whole genome shotgun (WGS) entry which is preliminary data.</text>
</comment>
<keyword evidence="3" id="KW-1185">Reference proteome</keyword>
<dbReference type="AlphaFoldDB" id="A0A917E7F9"/>
<name>A0A917E7F9_9SPHN</name>
<protein>
    <submittedName>
        <fullName evidence="2">Uncharacterized protein</fullName>
    </submittedName>
</protein>
<dbReference type="EMBL" id="BMJM01000005">
    <property type="protein sequence ID" value="GGE12316.1"/>
    <property type="molecule type" value="Genomic_DNA"/>
</dbReference>
<sequence>MAVRFAATFNAFNRGIEDTKPASAVSMIEDWETALADIDVPGTKGIARDLTALRKQLESKEPDGARVSAIVARLGDAVTKIAGRAETNGEKLTQLGSALSDAGEAQGDEEVDTEAAANPRGRKKAA</sequence>
<evidence type="ECO:0000313" key="3">
    <source>
        <dbReference type="Proteomes" id="UP000635071"/>
    </source>
</evidence>
<gene>
    <name evidence="2" type="ORF">GCM10011529_18340</name>
</gene>
<evidence type="ECO:0000313" key="2">
    <source>
        <dbReference type="EMBL" id="GGE12316.1"/>
    </source>
</evidence>
<dbReference type="Proteomes" id="UP000635071">
    <property type="component" value="Unassembled WGS sequence"/>
</dbReference>
<reference evidence="2" key="1">
    <citation type="journal article" date="2014" name="Int. J. Syst. Evol. Microbiol.">
        <title>Complete genome sequence of Corynebacterium casei LMG S-19264T (=DSM 44701T), isolated from a smear-ripened cheese.</title>
        <authorList>
            <consortium name="US DOE Joint Genome Institute (JGI-PGF)"/>
            <person name="Walter F."/>
            <person name="Albersmeier A."/>
            <person name="Kalinowski J."/>
            <person name="Ruckert C."/>
        </authorList>
    </citation>
    <scope>NUCLEOTIDE SEQUENCE</scope>
    <source>
        <strain evidence="2">CGMCC 1.15519</strain>
    </source>
</reference>
<accession>A0A917E7F9</accession>